<feature type="transmembrane region" description="Helical" evidence="10">
    <location>
        <begin position="106"/>
        <end position="122"/>
    </location>
</feature>
<organism evidence="11 12">
    <name type="scientific">Sporolactobacillus laevolacticus DSM 442</name>
    <dbReference type="NCBI Taxonomy" id="1395513"/>
    <lineage>
        <taxon>Bacteria</taxon>
        <taxon>Bacillati</taxon>
        <taxon>Bacillota</taxon>
        <taxon>Bacilli</taxon>
        <taxon>Bacillales</taxon>
        <taxon>Sporolactobacillaceae</taxon>
        <taxon>Sporolactobacillus</taxon>
    </lineage>
</organism>
<dbReference type="NCBIfam" id="TIGR04091">
    <property type="entry name" value="LTA_dltB"/>
    <property type="match status" value="1"/>
</dbReference>
<dbReference type="EC" id="2.3.1.-" evidence="9"/>
<dbReference type="InterPro" id="IPR024194">
    <property type="entry name" value="Ac/AlaTfrase_AlgI/DltB"/>
</dbReference>
<comment type="caution">
    <text evidence="11">The sequence shown here is derived from an EMBL/GenBank/DDBJ whole genome shotgun (WGS) entry which is preliminary data.</text>
</comment>
<feature type="transmembrane region" description="Helical" evidence="10">
    <location>
        <begin position="189"/>
        <end position="208"/>
    </location>
</feature>
<feature type="transmembrane region" description="Helical" evidence="10">
    <location>
        <begin position="6"/>
        <end position="28"/>
    </location>
</feature>
<keyword evidence="12" id="KW-1185">Reference proteome</keyword>
<dbReference type="STRING" id="1395513.P343_14840"/>
<feature type="transmembrane region" description="Helical" evidence="10">
    <location>
        <begin position="228"/>
        <end position="250"/>
    </location>
</feature>
<evidence type="ECO:0000313" key="12">
    <source>
        <dbReference type="Proteomes" id="UP000018296"/>
    </source>
</evidence>
<keyword evidence="3 9" id="KW-1003">Cell membrane</keyword>
<dbReference type="GO" id="GO:0016746">
    <property type="term" value="F:acyltransferase activity"/>
    <property type="evidence" value="ECO:0007669"/>
    <property type="project" value="UniProtKB-KW"/>
</dbReference>
<evidence type="ECO:0000313" key="11">
    <source>
        <dbReference type="EMBL" id="EST10860.1"/>
    </source>
</evidence>
<dbReference type="InterPro" id="IPR051085">
    <property type="entry name" value="MB_O-acyltransferase"/>
</dbReference>
<keyword evidence="8 9" id="KW-0012">Acyltransferase</keyword>
<protein>
    <recommendedName>
        <fullName evidence="9">Teichoic acid D-alanyltransferase</fullName>
        <ecNumber evidence="9">2.3.1.-</ecNumber>
    </recommendedName>
</protein>
<feature type="transmembrane region" description="Helical" evidence="10">
    <location>
        <begin position="83"/>
        <end position="100"/>
    </location>
</feature>
<dbReference type="RefSeq" id="WP_023511193.1">
    <property type="nucleotide sequence ID" value="NZ_AWTC01000016.1"/>
</dbReference>
<evidence type="ECO:0000256" key="8">
    <source>
        <dbReference type="ARBA" id="ARBA00023315"/>
    </source>
</evidence>
<dbReference type="OrthoDB" id="9805788at2"/>
<evidence type="ECO:0000256" key="2">
    <source>
        <dbReference type="ARBA" id="ARBA00010323"/>
    </source>
</evidence>
<dbReference type="PIRSF" id="PIRSF500216">
    <property type="entry name" value="DltB"/>
    <property type="match status" value="1"/>
</dbReference>
<sequence>MISFIPYASFQFFTLIAFLLAPIIILGLMGMRNTLYNDCVAILMTFLIFAAQPEQLISILLFIIWQAVLIKGYLAIRTKNNNSACFYIAIVLAIIPLFLVKLSADVPALNFIGFLGISYVSFKSIQMIMDIRDGLLKEIPLIQYFRFIVFFPTISSGPIDRYRRFREDTSKIPTSVEYRTLLYQGLNKIFLGFLYKYIIGYLIHKYWMGSPMLLPDTLSSIWLYMYGYSMYLFFDFAGYSNFAIGVSYLMGVRTPENFNKPFISRNIKDFWNRWHMTLSFWFRDYIYMRFVYTAVKKKWLKNRYLISDIGLTLNFLVMGFWHGFMLQYIIYGIYHATAFILFDKFERFNKKHPFWPKDNKWMHALSVVITFHVICFSFLIFSGRLDFLWQR</sequence>
<evidence type="ECO:0000256" key="6">
    <source>
        <dbReference type="ARBA" id="ARBA00022989"/>
    </source>
</evidence>
<accession>V6IUX4</accession>
<comment type="similarity">
    <text evidence="2 9">Belongs to the membrane-bound acyltransferase family.</text>
</comment>
<dbReference type="InterPro" id="IPR024024">
    <property type="entry name" value="DltB"/>
</dbReference>
<keyword evidence="5 10" id="KW-0812">Transmembrane</keyword>
<dbReference type="EMBL" id="AWTC01000016">
    <property type="protein sequence ID" value="EST10860.1"/>
    <property type="molecule type" value="Genomic_DNA"/>
</dbReference>
<dbReference type="PIRSF" id="PIRSF016636">
    <property type="entry name" value="AlgI_DltB"/>
    <property type="match status" value="1"/>
</dbReference>
<evidence type="ECO:0000256" key="3">
    <source>
        <dbReference type="ARBA" id="ARBA00022475"/>
    </source>
</evidence>
<dbReference type="PATRIC" id="fig|1395513.3.peg.3015"/>
<dbReference type="AlphaFoldDB" id="V6IUX4"/>
<evidence type="ECO:0000256" key="5">
    <source>
        <dbReference type="ARBA" id="ARBA00022692"/>
    </source>
</evidence>
<feature type="transmembrane region" description="Helical" evidence="10">
    <location>
        <begin position="328"/>
        <end position="345"/>
    </location>
</feature>
<keyword evidence="6 10" id="KW-1133">Transmembrane helix</keyword>
<dbReference type="GO" id="GO:0005886">
    <property type="term" value="C:plasma membrane"/>
    <property type="evidence" value="ECO:0007669"/>
    <property type="project" value="UniProtKB-SubCell"/>
</dbReference>
<reference evidence="11 12" key="1">
    <citation type="journal article" date="2013" name="Genome Announc.">
        <title>Genome Sequence of Sporolactobacillus laevolacticus DSM442, an Efficient Polymer-Grade D-Lactate Producer from Agricultural Waste Cottonseed as a Nitrogen Source.</title>
        <authorList>
            <person name="Wang H."/>
            <person name="Wang L."/>
            <person name="Ju J."/>
            <person name="Yu B."/>
            <person name="Ma Y."/>
        </authorList>
    </citation>
    <scope>NUCLEOTIDE SEQUENCE [LARGE SCALE GENOMIC DNA]</scope>
    <source>
        <strain evidence="11 12">DSM 442</strain>
    </source>
</reference>
<dbReference type="InterPro" id="IPR004299">
    <property type="entry name" value="MBOAT_fam"/>
</dbReference>
<dbReference type="eggNOG" id="COG1696">
    <property type="taxonomic scope" value="Bacteria"/>
</dbReference>
<name>V6IUX4_9BACL</name>
<dbReference type="Pfam" id="PF03062">
    <property type="entry name" value="MBOAT"/>
    <property type="match status" value="1"/>
</dbReference>
<evidence type="ECO:0000256" key="10">
    <source>
        <dbReference type="SAM" id="Phobius"/>
    </source>
</evidence>
<evidence type="ECO:0000256" key="7">
    <source>
        <dbReference type="ARBA" id="ARBA00023136"/>
    </source>
</evidence>
<dbReference type="Proteomes" id="UP000018296">
    <property type="component" value="Unassembled WGS sequence"/>
</dbReference>
<comment type="subcellular location">
    <subcellularLocation>
        <location evidence="1">Cell membrane</location>
        <topology evidence="1">Multi-pass membrane protein</topology>
    </subcellularLocation>
</comment>
<comment type="function">
    <text evidence="9">O-acyltransferase that catalyzes D-alanylation of both teichoic acid and lipoteichoic acid (LTA). D-alanylation of LTA plays an important role in modulating the properties of the cell wall in Gram-positive bacteria, influencing the net charge of the cell wall. Catalyzes D-alanylation from DltC carrier protein.</text>
</comment>
<keyword evidence="7 9" id="KW-0472">Membrane</keyword>
<dbReference type="PANTHER" id="PTHR13285">
    <property type="entry name" value="ACYLTRANSFERASE"/>
    <property type="match status" value="1"/>
</dbReference>
<gene>
    <name evidence="11" type="ORF">P343_14840</name>
</gene>
<evidence type="ECO:0000256" key="1">
    <source>
        <dbReference type="ARBA" id="ARBA00004651"/>
    </source>
</evidence>
<evidence type="ECO:0000256" key="9">
    <source>
        <dbReference type="PIRNR" id="PIRNR016636"/>
    </source>
</evidence>
<dbReference type="PANTHER" id="PTHR13285:SF23">
    <property type="entry name" value="TEICHOIC ACID D-ALANYLTRANSFERASE"/>
    <property type="match status" value="1"/>
</dbReference>
<comment type="pathway">
    <text evidence="9">Cell wall biogenesis; lipoteichoic acid biosynthesis.</text>
</comment>
<proteinExistence type="inferred from homology"/>
<keyword evidence="4 9" id="KW-0808">Transferase</keyword>
<dbReference type="GO" id="GO:0070395">
    <property type="term" value="P:lipoteichoic acid biosynthetic process"/>
    <property type="evidence" value="ECO:0007669"/>
    <property type="project" value="UniProtKB-UniRule"/>
</dbReference>
<feature type="transmembrane region" description="Helical" evidence="10">
    <location>
        <begin position="365"/>
        <end position="385"/>
    </location>
</feature>
<evidence type="ECO:0000256" key="4">
    <source>
        <dbReference type="ARBA" id="ARBA00022679"/>
    </source>
</evidence>
<dbReference type="UniPathway" id="UPA00556"/>